<dbReference type="RefSeq" id="WP_378968049.1">
    <property type="nucleotide sequence ID" value="NZ_JBHSWN010000001.1"/>
</dbReference>
<keyword evidence="1" id="KW-0812">Transmembrane</keyword>
<keyword evidence="1" id="KW-0472">Membrane</keyword>
<keyword evidence="1" id="KW-1133">Transmembrane helix</keyword>
<organism evidence="2 3">
    <name type="scientific">Methylobacterium komagatae</name>
    <dbReference type="NCBI Taxonomy" id="374425"/>
    <lineage>
        <taxon>Bacteria</taxon>
        <taxon>Pseudomonadati</taxon>
        <taxon>Pseudomonadota</taxon>
        <taxon>Alphaproteobacteria</taxon>
        <taxon>Hyphomicrobiales</taxon>
        <taxon>Methylobacteriaceae</taxon>
        <taxon>Methylobacterium</taxon>
    </lineage>
</organism>
<comment type="caution">
    <text evidence="2">The sequence shown here is derived from an EMBL/GenBank/DDBJ whole genome shotgun (WGS) entry which is preliminary data.</text>
</comment>
<feature type="transmembrane region" description="Helical" evidence="1">
    <location>
        <begin position="80"/>
        <end position="100"/>
    </location>
</feature>
<evidence type="ECO:0000256" key="1">
    <source>
        <dbReference type="SAM" id="Phobius"/>
    </source>
</evidence>
<evidence type="ECO:0000313" key="3">
    <source>
        <dbReference type="Proteomes" id="UP001596292"/>
    </source>
</evidence>
<reference evidence="3" key="1">
    <citation type="journal article" date="2019" name="Int. J. Syst. Evol. Microbiol.">
        <title>The Global Catalogue of Microorganisms (GCM) 10K type strain sequencing project: providing services to taxonomists for standard genome sequencing and annotation.</title>
        <authorList>
            <consortium name="The Broad Institute Genomics Platform"/>
            <consortium name="The Broad Institute Genome Sequencing Center for Infectious Disease"/>
            <person name="Wu L."/>
            <person name="Ma J."/>
        </authorList>
    </citation>
    <scope>NUCLEOTIDE SEQUENCE [LARGE SCALE GENOMIC DNA]</scope>
    <source>
        <strain evidence="3">CCUG 48316</strain>
    </source>
</reference>
<dbReference type="Proteomes" id="UP001596292">
    <property type="component" value="Unassembled WGS sequence"/>
</dbReference>
<name>A0ABW2BHG1_9HYPH</name>
<proteinExistence type="predicted"/>
<sequence>MTISPAAFDSLRTLCIGFALSGLLASAFELFAARRASFNLLQRGGILAVAALPLLAFSAPFIILRNTVRGRRIEGRPVPFIMLATMIACGWSLLSGRLALNLAAMIAGV</sequence>
<dbReference type="Pfam" id="PF22258">
    <property type="entry name" value="DUF6949"/>
    <property type="match status" value="1"/>
</dbReference>
<gene>
    <name evidence="2" type="ORF">ACFQE0_06115</name>
</gene>
<protein>
    <submittedName>
        <fullName evidence="2">DUF6949 family protein</fullName>
    </submittedName>
</protein>
<accession>A0ABW2BHG1</accession>
<dbReference type="InterPro" id="IPR053803">
    <property type="entry name" value="DUF6949"/>
</dbReference>
<evidence type="ECO:0000313" key="2">
    <source>
        <dbReference type="EMBL" id="MFC6789242.1"/>
    </source>
</evidence>
<keyword evidence="3" id="KW-1185">Reference proteome</keyword>
<feature type="transmembrane region" description="Helical" evidence="1">
    <location>
        <begin position="48"/>
        <end position="68"/>
    </location>
</feature>
<dbReference type="EMBL" id="JBHSWN010000001">
    <property type="protein sequence ID" value="MFC6789242.1"/>
    <property type="molecule type" value="Genomic_DNA"/>
</dbReference>